<evidence type="ECO:0000313" key="2">
    <source>
        <dbReference type="Proteomes" id="UP001465668"/>
    </source>
</evidence>
<comment type="caution">
    <text evidence="1">The sequence shown here is derived from an EMBL/GenBank/DDBJ whole genome shotgun (WGS) entry which is preliminary data.</text>
</comment>
<accession>A0ABR2XYZ9</accession>
<dbReference type="EMBL" id="JARVKM010000013">
    <property type="protein sequence ID" value="KAK9779033.1"/>
    <property type="molecule type" value="Genomic_DNA"/>
</dbReference>
<reference evidence="1 2" key="1">
    <citation type="submission" date="2024-02" db="EMBL/GenBank/DDBJ databases">
        <title>First draft genome assembly of two strains of Seiridium cardinale.</title>
        <authorList>
            <person name="Emiliani G."/>
            <person name="Scali E."/>
        </authorList>
    </citation>
    <scope>NUCLEOTIDE SEQUENCE [LARGE SCALE GENOMIC DNA]</scope>
    <source>
        <strain evidence="1 2">BM-138-000479</strain>
    </source>
</reference>
<keyword evidence="2" id="KW-1185">Reference proteome</keyword>
<proteinExistence type="predicted"/>
<name>A0ABR2XYZ9_9PEZI</name>
<gene>
    <name evidence="1" type="ORF">SCAR479_04269</name>
</gene>
<evidence type="ECO:0000313" key="1">
    <source>
        <dbReference type="EMBL" id="KAK9779033.1"/>
    </source>
</evidence>
<dbReference type="Proteomes" id="UP001465668">
    <property type="component" value="Unassembled WGS sequence"/>
</dbReference>
<organism evidence="1 2">
    <name type="scientific">Seiridium cardinale</name>
    <dbReference type="NCBI Taxonomy" id="138064"/>
    <lineage>
        <taxon>Eukaryota</taxon>
        <taxon>Fungi</taxon>
        <taxon>Dikarya</taxon>
        <taxon>Ascomycota</taxon>
        <taxon>Pezizomycotina</taxon>
        <taxon>Sordariomycetes</taxon>
        <taxon>Xylariomycetidae</taxon>
        <taxon>Amphisphaeriales</taxon>
        <taxon>Sporocadaceae</taxon>
        <taxon>Seiridium</taxon>
    </lineage>
</organism>
<protein>
    <submittedName>
        <fullName evidence="1">Uncharacterized protein</fullName>
    </submittedName>
</protein>
<sequence length="163" mass="18210">MQPQIFLCLKHGSCIALVRVVNVLQLLDQARIEYIKVWRHYHAQLELNRDEAASGLAGYAGLRVFPSIDQQLMGNWLLASIHSFAGGWSSTCCVSNASLAQRQGRLCGSDHRTSMAAQSLGNYDAYLLFLLSRLPWRKKSHGNGIMATVRNASKLDPHWLPSF</sequence>